<dbReference type="Gene3D" id="2.60.40.4100">
    <property type="entry name" value="Zona pellucida, ZP-C domain"/>
    <property type="match status" value="1"/>
</dbReference>
<dbReference type="AlphaFoldDB" id="A0AAX7U4W0"/>
<dbReference type="InterPro" id="IPR055355">
    <property type="entry name" value="ZP-C"/>
</dbReference>
<reference evidence="4" key="3">
    <citation type="submission" date="2025-09" db="UniProtKB">
        <authorList>
            <consortium name="Ensembl"/>
        </authorList>
    </citation>
    <scope>IDENTIFICATION</scope>
</reference>
<dbReference type="PANTHER" id="PTHR14002">
    <property type="entry name" value="ENDOGLIN/TGF-BETA RECEPTOR TYPE III"/>
    <property type="match status" value="1"/>
</dbReference>
<dbReference type="GeneTree" id="ENSGT00940000165331"/>
<evidence type="ECO:0000313" key="5">
    <source>
        <dbReference type="Proteomes" id="UP000265100"/>
    </source>
</evidence>
<reference evidence="4" key="1">
    <citation type="submission" date="2018-05" db="EMBL/GenBank/DDBJ databases">
        <authorList>
            <person name="Datahose"/>
        </authorList>
    </citation>
    <scope>NUCLEOTIDE SEQUENCE</scope>
</reference>
<evidence type="ECO:0000259" key="3">
    <source>
        <dbReference type="PROSITE" id="PS51034"/>
    </source>
</evidence>
<evidence type="ECO:0000313" key="4">
    <source>
        <dbReference type="Ensembl" id="ENSACLP00000064763.1"/>
    </source>
</evidence>
<proteinExistence type="predicted"/>
<evidence type="ECO:0000256" key="2">
    <source>
        <dbReference type="ARBA" id="ARBA00023157"/>
    </source>
</evidence>
<protein>
    <recommendedName>
        <fullName evidence="3">ZP domain-containing protein</fullName>
    </recommendedName>
</protein>
<evidence type="ECO:0000256" key="1">
    <source>
        <dbReference type="ARBA" id="ARBA00022729"/>
    </source>
</evidence>
<dbReference type="PROSITE" id="PS51034">
    <property type="entry name" value="ZP_2"/>
    <property type="match status" value="1"/>
</dbReference>
<name>A0AAX7U4W0_ASTCA</name>
<dbReference type="PANTHER" id="PTHR14002:SF38">
    <property type="entry name" value="CUB AND ZONA PELLUCIDA-LIKE DOMAIN-CONTAINING PROTEIN 1"/>
    <property type="match status" value="1"/>
</dbReference>
<feature type="domain" description="ZP" evidence="3">
    <location>
        <begin position="1"/>
        <end position="80"/>
    </location>
</feature>
<keyword evidence="2" id="KW-1015">Disulfide bond</keyword>
<sequence length="115" mass="13416">RFYGWSRFQRRVHELFDTKLSCPIDNTYYAYTTGTSPFARFTFKAFQFLRATEDVYLQCKVLICPASDYNSRCRRGCTKRVARDVGSEHESETLVVGPIHLLGKCDFVLCFEFLC</sequence>
<dbReference type="Proteomes" id="UP000265100">
    <property type="component" value="Chromosome 13"/>
</dbReference>
<keyword evidence="5" id="KW-1185">Reference proteome</keyword>
<dbReference type="Ensembl" id="ENSACLT00000079136.1">
    <property type="protein sequence ID" value="ENSACLP00000064763.1"/>
    <property type="gene ID" value="ENSACLG00000017631.2"/>
</dbReference>
<reference evidence="4" key="2">
    <citation type="submission" date="2025-08" db="UniProtKB">
        <authorList>
            <consortium name="Ensembl"/>
        </authorList>
    </citation>
    <scope>IDENTIFICATION</scope>
</reference>
<dbReference type="Pfam" id="PF00100">
    <property type="entry name" value="Zona_pellucida"/>
    <property type="match status" value="1"/>
</dbReference>
<keyword evidence="1" id="KW-0732">Signal</keyword>
<dbReference type="InterPro" id="IPR042235">
    <property type="entry name" value="ZP-C_dom"/>
</dbReference>
<organism evidence="4 5">
    <name type="scientific">Astatotilapia calliptera</name>
    <name type="common">Eastern happy</name>
    <name type="synonym">Chromis callipterus</name>
    <dbReference type="NCBI Taxonomy" id="8154"/>
    <lineage>
        <taxon>Eukaryota</taxon>
        <taxon>Metazoa</taxon>
        <taxon>Chordata</taxon>
        <taxon>Craniata</taxon>
        <taxon>Vertebrata</taxon>
        <taxon>Euteleostomi</taxon>
        <taxon>Actinopterygii</taxon>
        <taxon>Neopterygii</taxon>
        <taxon>Teleostei</taxon>
        <taxon>Neoteleostei</taxon>
        <taxon>Acanthomorphata</taxon>
        <taxon>Ovalentaria</taxon>
        <taxon>Cichlomorphae</taxon>
        <taxon>Cichliformes</taxon>
        <taxon>Cichlidae</taxon>
        <taxon>African cichlids</taxon>
        <taxon>Pseudocrenilabrinae</taxon>
        <taxon>Haplochromini</taxon>
        <taxon>Astatotilapia</taxon>
    </lineage>
</organism>
<accession>A0AAX7U4W0</accession>
<dbReference type="InterPro" id="IPR001507">
    <property type="entry name" value="ZP_dom"/>
</dbReference>